<organism evidence="1 2">
    <name type="scientific">Vermiconidia calcicola</name>
    <dbReference type="NCBI Taxonomy" id="1690605"/>
    <lineage>
        <taxon>Eukaryota</taxon>
        <taxon>Fungi</taxon>
        <taxon>Dikarya</taxon>
        <taxon>Ascomycota</taxon>
        <taxon>Pezizomycotina</taxon>
        <taxon>Dothideomycetes</taxon>
        <taxon>Dothideomycetidae</taxon>
        <taxon>Mycosphaerellales</taxon>
        <taxon>Extremaceae</taxon>
        <taxon>Vermiconidia</taxon>
    </lineage>
</organism>
<accession>A0ACC3NAK8</accession>
<evidence type="ECO:0000313" key="1">
    <source>
        <dbReference type="EMBL" id="KAK3713461.1"/>
    </source>
</evidence>
<protein>
    <submittedName>
        <fullName evidence="1">Uncharacterized protein</fullName>
    </submittedName>
</protein>
<name>A0ACC3NAK8_9PEZI</name>
<proteinExistence type="predicted"/>
<comment type="caution">
    <text evidence="1">The sequence shown here is derived from an EMBL/GenBank/DDBJ whole genome shotgun (WGS) entry which is preliminary data.</text>
</comment>
<evidence type="ECO:0000313" key="2">
    <source>
        <dbReference type="Proteomes" id="UP001281147"/>
    </source>
</evidence>
<dbReference type="EMBL" id="JAUTXU010000062">
    <property type="protein sequence ID" value="KAK3713461.1"/>
    <property type="molecule type" value="Genomic_DNA"/>
</dbReference>
<keyword evidence="2" id="KW-1185">Reference proteome</keyword>
<gene>
    <name evidence="1" type="ORF">LTR37_008419</name>
</gene>
<reference evidence="1" key="1">
    <citation type="submission" date="2023-07" db="EMBL/GenBank/DDBJ databases">
        <title>Black Yeasts Isolated from many extreme environments.</title>
        <authorList>
            <person name="Coleine C."/>
            <person name="Stajich J.E."/>
            <person name="Selbmann L."/>
        </authorList>
    </citation>
    <scope>NUCLEOTIDE SEQUENCE</scope>
    <source>
        <strain evidence="1">CCFEE 5714</strain>
    </source>
</reference>
<sequence length="172" mass="20114">MTSATSEDMTASEPSRLQKLPGELRNRIYELAMPELADRRVTYLSKSRSLERGVRQPPLTRTCKQFRNQGLHYFYANLWVFEAYEISGEPADGHPIYKWLKAIGVRNRSRLGRIYVTVGGAKKAREVVDRCAWFDGRMEFAPTSTEERRECKRVWPWLDRVIDADVQRIKFL</sequence>
<dbReference type="Proteomes" id="UP001281147">
    <property type="component" value="Unassembled WGS sequence"/>
</dbReference>